<protein>
    <submittedName>
        <fullName evidence="3">Uncharacterized protein</fullName>
    </submittedName>
</protein>
<keyword evidence="2" id="KW-0472">Membrane</keyword>
<dbReference type="EMBL" id="JAZGQK010000006">
    <property type="protein sequence ID" value="MEE6258306.1"/>
    <property type="molecule type" value="Genomic_DNA"/>
</dbReference>
<evidence type="ECO:0000313" key="3">
    <source>
        <dbReference type="EMBL" id="MEE6258306.1"/>
    </source>
</evidence>
<feature type="compositionally biased region" description="Pro residues" evidence="1">
    <location>
        <begin position="200"/>
        <end position="238"/>
    </location>
</feature>
<sequence length="266" mass="26984">MSVPANPTTPAPQARPVTVTISTYLLYLTALMFVVIAVAGLATIGPTTDILDELYAGTELEGASGLTTGILVGSGVVNILVGIGLVVLAVLNNGGRNVSRIITWVIGGLGILCCLVPGLGGAALGGTLSGIGGSSGDVNVPDPQEVQRRLEDAVPGWTTPVSLAATVIGLLALLAAVILLALPASNAYFRRPAAAGWEPPLPGTPYPGQQPPYPGQPYPGQPYPGQQPPYPGQEPPYPGQSHPGQQPPQPGGQQPGQQPPNNPPSS</sequence>
<organism evidence="3 4">
    <name type="scientific">Plantactinospora sonchi</name>
    <dbReference type="NCBI Taxonomy" id="1544735"/>
    <lineage>
        <taxon>Bacteria</taxon>
        <taxon>Bacillati</taxon>
        <taxon>Actinomycetota</taxon>
        <taxon>Actinomycetes</taxon>
        <taxon>Micromonosporales</taxon>
        <taxon>Micromonosporaceae</taxon>
        <taxon>Plantactinospora</taxon>
    </lineage>
</organism>
<dbReference type="RefSeq" id="WP_331213426.1">
    <property type="nucleotide sequence ID" value="NZ_JAZGQK010000006.1"/>
</dbReference>
<evidence type="ECO:0000256" key="1">
    <source>
        <dbReference type="SAM" id="MobiDB-lite"/>
    </source>
</evidence>
<feature type="compositionally biased region" description="Pro residues" evidence="1">
    <location>
        <begin position="257"/>
        <end position="266"/>
    </location>
</feature>
<gene>
    <name evidence="3" type="ORF">V1633_07340</name>
</gene>
<feature type="transmembrane region" description="Helical" evidence="2">
    <location>
        <begin position="161"/>
        <end position="182"/>
    </location>
</feature>
<evidence type="ECO:0000256" key="2">
    <source>
        <dbReference type="SAM" id="Phobius"/>
    </source>
</evidence>
<name>A0ABU7RPD0_9ACTN</name>
<proteinExistence type="predicted"/>
<keyword evidence="2" id="KW-1133">Transmembrane helix</keyword>
<feature type="transmembrane region" description="Helical" evidence="2">
    <location>
        <begin position="24"/>
        <end position="45"/>
    </location>
</feature>
<keyword evidence="2" id="KW-0812">Transmembrane</keyword>
<accession>A0ABU7RPD0</accession>
<reference evidence="3 4" key="1">
    <citation type="submission" date="2024-01" db="EMBL/GenBank/DDBJ databases">
        <title>Genome insights into Plantactinospora sonchi sp. nov.</title>
        <authorList>
            <person name="Wang L."/>
        </authorList>
    </citation>
    <scope>NUCLEOTIDE SEQUENCE [LARGE SCALE GENOMIC DNA]</scope>
    <source>
        <strain evidence="3 4">NEAU-QY2</strain>
    </source>
</reference>
<dbReference type="Proteomes" id="UP001332243">
    <property type="component" value="Unassembled WGS sequence"/>
</dbReference>
<feature type="transmembrane region" description="Helical" evidence="2">
    <location>
        <begin position="101"/>
        <end position="124"/>
    </location>
</feature>
<feature type="region of interest" description="Disordered" evidence="1">
    <location>
        <begin position="200"/>
        <end position="266"/>
    </location>
</feature>
<feature type="transmembrane region" description="Helical" evidence="2">
    <location>
        <begin position="65"/>
        <end position="89"/>
    </location>
</feature>
<keyword evidence="4" id="KW-1185">Reference proteome</keyword>
<evidence type="ECO:0000313" key="4">
    <source>
        <dbReference type="Proteomes" id="UP001332243"/>
    </source>
</evidence>
<comment type="caution">
    <text evidence="3">The sequence shown here is derived from an EMBL/GenBank/DDBJ whole genome shotgun (WGS) entry which is preliminary data.</text>
</comment>